<dbReference type="NCBIfam" id="TIGR01066">
    <property type="entry name" value="rplM_bact"/>
    <property type="match status" value="1"/>
</dbReference>
<keyword evidence="2 4" id="KW-0689">Ribosomal protein</keyword>
<dbReference type="PANTHER" id="PTHR11545:SF2">
    <property type="entry name" value="LARGE RIBOSOMAL SUBUNIT PROTEIN UL13M"/>
    <property type="match status" value="1"/>
</dbReference>
<evidence type="ECO:0000256" key="2">
    <source>
        <dbReference type="ARBA" id="ARBA00022980"/>
    </source>
</evidence>
<evidence type="ECO:0000313" key="6">
    <source>
        <dbReference type="Proteomes" id="UP001515480"/>
    </source>
</evidence>
<dbReference type="InterPro" id="IPR005823">
    <property type="entry name" value="Ribosomal_uL13_bac-type"/>
</dbReference>
<sequence>MLAAFTAISAAYLLPGAPRAAPSRTVSPVMEQGVQSLPLMMPKQKSWKPKAEDLALSSKKWWLVDADGLRLGRMSSEVAKLLLGKHKPTFTPGADVGDYVIIINAEKVVVTGKKSSQKMYKRHSGRPGGMKMEAFDELQQRIPERIVEKAIYGMLPKNSHGRELFRHLKVFKGDAHPHDAQSPETIVFSGLTSAPDSKVLDMSDPDALVCAQ</sequence>
<dbReference type="GO" id="GO:0006412">
    <property type="term" value="P:translation"/>
    <property type="evidence" value="ECO:0007669"/>
    <property type="project" value="InterPro"/>
</dbReference>
<dbReference type="InterPro" id="IPR036899">
    <property type="entry name" value="Ribosomal_uL13_sf"/>
</dbReference>
<comment type="caution">
    <text evidence="5">The sequence shown here is derived from an EMBL/GenBank/DDBJ whole genome shotgun (WGS) entry which is preliminary data.</text>
</comment>
<dbReference type="HAMAP" id="MF_01366">
    <property type="entry name" value="Ribosomal_uL13"/>
    <property type="match status" value="1"/>
</dbReference>
<comment type="similarity">
    <text evidence="1 4">Belongs to the universal ribosomal protein uL13 family.</text>
</comment>
<dbReference type="GO" id="GO:0017148">
    <property type="term" value="P:negative regulation of translation"/>
    <property type="evidence" value="ECO:0007669"/>
    <property type="project" value="TreeGrafter"/>
</dbReference>
<evidence type="ECO:0000256" key="1">
    <source>
        <dbReference type="ARBA" id="ARBA00006227"/>
    </source>
</evidence>
<accession>A0AB34JJA2</accession>
<dbReference type="GO" id="GO:0003735">
    <property type="term" value="F:structural constituent of ribosome"/>
    <property type="evidence" value="ECO:0007669"/>
    <property type="project" value="InterPro"/>
</dbReference>
<dbReference type="CDD" id="cd00392">
    <property type="entry name" value="Ribosomal_L13"/>
    <property type="match status" value="1"/>
</dbReference>
<dbReference type="Proteomes" id="UP001515480">
    <property type="component" value="Unassembled WGS sequence"/>
</dbReference>
<dbReference type="Gene3D" id="3.90.1180.10">
    <property type="entry name" value="Ribosomal protein L13"/>
    <property type="match status" value="1"/>
</dbReference>
<dbReference type="InterPro" id="IPR023563">
    <property type="entry name" value="Ribosomal_uL13_CS"/>
</dbReference>
<dbReference type="AlphaFoldDB" id="A0AB34JJA2"/>
<proteinExistence type="inferred from homology"/>
<dbReference type="GO" id="GO:0003729">
    <property type="term" value="F:mRNA binding"/>
    <property type="evidence" value="ECO:0007669"/>
    <property type="project" value="TreeGrafter"/>
</dbReference>
<dbReference type="EMBL" id="JBGBPQ010000007">
    <property type="protein sequence ID" value="KAL1521991.1"/>
    <property type="molecule type" value="Genomic_DNA"/>
</dbReference>
<name>A0AB34JJA2_PRYPA</name>
<dbReference type="GO" id="GO:0022625">
    <property type="term" value="C:cytosolic large ribosomal subunit"/>
    <property type="evidence" value="ECO:0007669"/>
    <property type="project" value="TreeGrafter"/>
</dbReference>
<organism evidence="5 6">
    <name type="scientific">Prymnesium parvum</name>
    <name type="common">Toxic golden alga</name>
    <dbReference type="NCBI Taxonomy" id="97485"/>
    <lineage>
        <taxon>Eukaryota</taxon>
        <taxon>Haptista</taxon>
        <taxon>Haptophyta</taxon>
        <taxon>Prymnesiophyceae</taxon>
        <taxon>Prymnesiales</taxon>
        <taxon>Prymnesiaceae</taxon>
        <taxon>Prymnesium</taxon>
    </lineage>
</organism>
<dbReference type="PROSITE" id="PS00783">
    <property type="entry name" value="RIBOSOMAL_L13"/>
    <property type="match status" value="1"/>
</dbReference>
<dbReference type="PANTHER" id="PTHR11545">
    <property type="entry name" value="RIBOSOMAL PROTEIN L13"/>
    <property type="match status" value="1"/>
</dbReference>
<evidence type="ECO:0000256" key="3">
    <source>
        <dbReference type="ARBA" id="ARBA00023274"/>
    </source>
</evidence>
<evidence type="ECO:0000313" key="5">
    <source>
        <dbReference type="EMBL" id="KAL1521991.1"/>
    </source>
</evidence>
<dbReference type="Pfam" id="PF00572">
    <property type="entry name" value="Ribosomal_L13"/>
    <property type="match status" value="1"/>
</dbReference>
<protein>
    <submittedName>
        <fullName evidence="5">Uncharacterized protein</fullName>
    </submittedName>
</protein>
<dbReference type="SUPFAM" id="SSF52161">
    <property type="entry name" value="Ribosomal protein L13"/>
    <property type="match status" value="1"/>
</dbReference>
<keyword evidence="3 4" id="KW-0687">Ribonucleoprotein</keyword>
<evidence type="ECO:0000256" key="4">
    <source>
        <dbReference type="RuleBase" id="RU003877"/>
    </source>
</evidence>
<reference evidence="5 6" key="1">
    <citation type="journal article" date="2024" name="Science">
        <title>Giant polyketide synthase enzymes in the biosynthesis of giant marine polyether toxins.</title>
        <authorList>
            <person name="Fallon T.R."/>
            <person name="Shende V.V."/>
            <person name="Wierzbicki I.H."/>
            <person name="Pendleton A.L."/>
            <person name="Watervoot N.F."/>
            <person name="Auber R.P."/>
            <person name="Gonzalez D.J."/>
            <person name="Wisecaver J.H."/>
            <person name="Moore B.S."/>
        </authorList>
    </citation>
    <scope>NUCLEOTIDE SEQUENCE [LARGE SCALE GENOMIC DNA]</scope>
    <source>
        <strain evidence="5 6">12B1</strain>
    </source>
</reference>
<keyword evidence="6" id="KW-1185">Reference proteome</keyword>
<dbReference type="InterPro" id="IPR005822">
    <property type="entry name" value="Ribosomal_uL13"/>
</dbReference>
<gene>
    <name evidence="5" type="ORF">AB1Y20_021636</name>
</gene>